<reference evidence="14 15" key="1">
    <citation type="submission" date="2017-05" db="EMBL/GenBank/DDBJ databases">
        <title>Complete and WGS of Bordetella genogroups.</title>
        <authorList>
            <person name="Spilker T."/>
            <person name="LiPuma J."/>
        </authorList>
    </citation>
    <scope>NUCLEOTIDE SEQUENCE [LARGE SCALE GENOMIC DNA]</scope>
    <source>
        <strain evidence="14 15">AU17164</strain>
    </source>
</reference>
<dbReference type="GO" id="GO:0005886">
    <property type="term" value="C:plasma membrane"/>
    <property type="evidence" value="ECO:0007669"/>
    <property type="project" value="UniProtKB-SubCell"/>
</dbReference>
<evidence type="ECO:0000256" key="7">
    <source>
        <dbReference type="ARBA" id="ARBA00022967"/>
    </source>
</evidence>
<evidence type="ECO:0000256" key="11">
    <source>
        <dbReference type="ARBA" id="ARBA00047424"/>
    </source>
</evidence>
<dbReference type="AlphaFoldDB" id="A0A1W6Z5S1"/>
<accession>A0A1W6Z5S1</accession>
<sequence length="766" mass="78841">MTAALAASDRIELSIEGMSCASCVKRVENALAGVPGVQRAAVNLATERAQVELQRAGADTVGALVAAVAKAGYEAHPVDAGGGEAARQAAARENEARALRGRFTLALVLTLPVFLLEMGGHLVPALHHWLQARVGETALWALQFVLTTLVLAVPGRSFFAKGAAALRHAAPDMNSLVAVGAGSAWLYSTVATFAPGWLPPDARHVYFEAAAVIVTLILLGRMLEARAKGKTGAAIARLASLQPRTARVLRGADAVDVPIESVRPGDVVRVRPGENLPVDGLVIDGSSYVDESMITGEPVPVQKLPGVSVTGGTRNTQGSLTVQVTRTGADTTLARIAEMVQTAQGAKLPIQGLVDRITYRFVPAIMALAALTFFAWLAAAPAPALPAALVHAVSVLIVACPCAMGLATPMSIMVGTGRAAEMGVLFRQGEALQTLREVGIVAFDKTGTLTEGKPTLTGVGLAPGYRREDVLGWVASMQEASEHPIASAIVAAARAEGLVLTPVRDFAAAAGAGVQGTVNGHAILAGTPRLMEAHGVDAGPLREQAQIWAREGKTVIHVAVDGALAAVMAVADPVRPSAAQAVAALRAAGIRTAMITGDNRHTAQAVAQTLGIDEVHAEMLPEGKVEAVRKLRGDAADGAGRGAPNRPRLAFVGDGINDAPALAAADVGIAIGTGTDVARDTASVVLMSADPRGVPRAIAVSRATLTNIRQNLFWAFVYNVALIPLAAGVLIPFGGPALSPIFAAAAMALSSLFVVGNALRLRRFAS</sequence>
<feature type="domain" description="HMA" evidence="13">
    <location>
        <begin position="9"/>
        <end position="76"/>
    </location>
</feature>
<dbReference type="InterPro" id="IPR036163">
    <property type="entry name" value="HMA_dom_sf"/>
</dbReference>
<dbReference type="PRINTS" id="PR00119">
    <property type="entry name" value="CATATPASE"/>
</dbReference>
<dbReference type="SUPFAM" id="SSF81653">
    <property type="entry name" value="Calcium ATPase, transduction domain A"/>
    <property type="match status" value="1"/>
</dbReference>
<dbReference type="NCBIfam" id="TIGR01494">
    <property type="entry name" value="ATPase_P-type"/>
    <property type="match status" value="1"/>
</dbReference>
<dbReference type="EMBL" id="CP021109">
    <property type="protein sequence ID" value="ARP88697.1"/>
    <property type="molecule type" value="Genomic_DNA"/>
</dbReference>
<evidence type="ECO:0000256" key="3">
    <source>
        <dbReference type="ARBA" id="ARBA00022692"/>
    </source>
</evidence>
<keyword evidence="4 12" id="KW-0479">Metal-binding</keyword>
<feature type="transmembrane region" description="Helical" evidence="12">
    <location>
        <begin position="385"/>
        <end position="408"/>
    </location>
</feature>
<evidence type="ECO:0000256" key="9">
    <source>
        <dbReference type="ARBA" id="ARBA00023136"/>
    </source>
</evidence>
<protein>
    <recommendedName>
        <fullName evidence="10">P-type Cu(2+) transporter</fullName>
        <ecNumber evidence="10">7.2.2.9</ecNumber>
    </recommendedName>
</protein>
<feature type="transmembrane region" description="Helical" evidence="12">
    <location>
        <begin position="357"/>
        <end position="379"/>
    </location>
</feature>
<dbReference type="SFLD" id="SFLDS00003">
    <property type="entry name" value="Haloacid_Dehalogenase"/>
    <property type="match status" value="1"/>
</dbReference>
<feature type="transmembrane region" description="Helical" evidence="12">
    <location>
        <begin position="737"/>
        <end position="759"/>
    </location>
</feature>
<dbReference type="InterPro" id="IPR023299">
    <property type="entry name" value="ATPase_P-typ_cyto_dom_N"/>
</dbReference>
<keyword evidence="9 12" id="KW-0472">Membrane</keyword>
<dbReference type="FunFam" id="3.30.70.100:FF:000005">
    <property type="entry name" value="Copper-exporting P-type ATPase A"/>
    <property type="match status" value="1"/>
</dbReference>
<keyword evidence="12" id="KW-1003">Cell membrane</keyword>
<evidence type="ECO:0000256" key="5">
    <source>
        <dbReference type="ARBA" id="ARBA00022741"/>
    </source>
</evidence>
<keyword evidence="8 12" id="KW-1133">Transmembrane helix</keyword>
<dbReference type="Pfam" id="PF00403">
    <property type="entry name" value="HMA"/>
    <property type="match status" value="1"/>
</dbReference>
<dbReference type="PROSITE" id="PS50846">
    <property type="entry name" value="HMA_2"/>
    <property type="match status" value="1"/>
</dbReference>
<dbReference type="SFLD" id="SFLDG00002">
    <property type="entry name" value="C1.7:_P-type_atpase_like"/>
    <property type="match status" value="1"/>
</dbReference>
<dbReference type="InterPro" id="IPR006121">
    <property type="entry name" value="HMA_dom"/>
</dbReference>
<dbReference type="Pfam" id="PF00702">
    <property type="entry name" value="Hydrolase"/>
    <property type="match status" value="1"/>
</dbReference>
<evidence type="ECO:0000259" key="13">
    <source>
        <dbReference type="PROSITE" id="PS50846"/>
    </source>
</evidence>
<dbReference type="InterPro" id="IPR018303">
    <property type="entry name" value="ATPase_P-typ_P_site"/>
</dbReference>
<dbReference type="PRINTS" id="PR00943">
    <property type="entry name" value="CUATPASE"/>
</dbReference>
<dbReference type="Proteomes" id="UP000194139">
    <property type="component" value="Chromosome"/>
</dbReference>
<feature type="transmembrane region" description="Helical" evidence="12">
    <location>
        <begin position="176"/>
        <end position="198"/>
    </location>
</feature>
<comment type="subcellular location">
    <subcellularLocation>
        <location evidence="12">Cell membrane</location>
    </subcellularLocation>
    <subcellularLocation>
        <location evidence="1">Endomembrane system</location>
        <topology evidence="1">Multi-pass membrane protein</topology>
    </subcellularLocation>
</comment>
<dbReference type="InterPro" id="IPR027256">
    <property type="entry name" value="P-typ_ATPase_IB"/>
</dbReference>
<keyword evidence="15" id="KW-1185">Reference proteome</keyword>
<organism evidence="14 15">
    <name type="scientific">Bordetella genomosp. 9</name>
    <dbReference type="NCBI Taxonomy" id="1416803"/>
    <lineage>
        <taxon>Bacteria</taxon>
        <taxon>Pseudomonadati</taxon>
        <taxon>Pseudomonadota</taxon>
        <taxon>Betaproteobacteria</taxon>
        <taxon>Burkholderiales</taxon>
        <taxon>Alcaligenaceae</taxon>
        <taxon>Bordetella</taxon>
    </lineage>
</organism>
<evidence type="ECO:0000256" key="4">
    <source>
        <dbReference type="ARBA" id="ARBA00022723"/>
    </source>
</evidence>
<dbReference type="GO" id="GO:0012505">
    <property type="term" value="C:endomembrane system"/>
    <property type="evidence" value="ECO:0007669"/>
    <property type="project" value="UniProtKB-SubCell"/>
</dbReference>
<keyword evidence="3 12" id="KW-0812">Transmembrane</keyword>
<dbReference type="Gene3D" id="3.40.50.1000">
    <property type="entry name" value="HAD superfamily/HAD-like"/>
    <property type="match status" value="1"/>
</dbReference>
<dbReference type="NCBIfam" id="TIGR01525">
    <property type="entry name" value="ATPase-IB_hvy"/>
    <property type="match status" value="1"/>
</dbReference>
<evidence type="ECO:0000256" key="10">
    <source>
        <dbReference type="ARBA" id="ARBA00038904"/>
    </source>
</evidence>
<dbReference type="GO" id="GO:0005524">
    <property type="term" value="F:ATP binding"/>
    <property type="evidence" value="ECO:0007669"/>
    <property type="project" value="UniProtKB-UniRule"/>
</dbReference>
<comment type="catalytic activity">
    <reaction evidence="11">
        <text>Cu(2+)(in) + ATP + H2O = Cu(2+)(out) + ADP + phosphate + H(+)</text>
        <dbReference type="Rhea" id="RHEA:10376"/>
        <dbReference type="ChEBI" id="CHEBI:15377"/>
        <dbReference type="ChEBI" id="CHEBI:15378"/>
        <dbReference type="ChEBI" id="CHEBI:29036"/>
        <dbReference type="ChEBI" id="CHEBI:30616"/>
        <dbReference type="ChEBI" id="CHEBI:43474"/>
        <dbReference type="ChEBI" id="CHEBI:456216"/>
        <dbReference type="EC" id="7.2.2.9"/>
    </reaction>
</comment>
<dbReference type="PROSITE" id="PS00154">
    <property type="entry name" value="ATPASE_E1_E2"/>
    <property type="match status" value="1"/>
</dbReference>
<dbReference type="Gene3D" id="2.70.150.10">
    <property type="entry name" value="Calcium-transporting ATPase, cytoplasmic transduction domain A"/>
    <property type="match status" value="1"/>
</dbReference>
<dbReference type="SUPFAM" id="SSF55008">
    <property type="entry name" value="HMA, heavy metal-associated domain"/>
    <property type="match status" value="1"/>
</dbReference>
<feature type="transmembrane region" description="Helical" evidence="12">
    <location>
        <begin position="103"/>
        <end position="126"/>
    </location>
</feature>
<evidence type="ECO:0000313" key="15">
    <source>
        <dbReference type="Proteomes" id="UP000194139"/>
    </source>
</evidence>
<name>A0A1W6Z5S1_9BORD</name>
<dbReference type="RefSeq" id="WP_086073635.1">
    <property type="nucleotide sequence ID" value="NZ_CP021109.1"/>
</dbReference>
<dbReference type="InterPro" id="IPR044492">
    <property type="entry name" value="P_typ_ATPase_HD_dom"/>
</dbReference>
<dbReference type="InterPro" id="IPR023298">
    <property type="entry name" value="ATPase_P-typ_TM_dom_sf"/>
</dbReference>
<dbReference type="InterPro" id="IPR001757">
    <property type="entry name" value="P_typ_ATPase"/>
</dbReference>
<dbReference type="EC" id="7.2.2.9" evidence="10"/>
<dbReference type="InterPro" id="IPR017969">
    <property type="entry name" value="Heavy-metal-associated_CS"/>
</dbReference>
<dbReference type="Gene3D" id="3.40.1110.10">
    <property type="entry name" value="Calcium-transporting ATPase, cytoplasmic domain N"/>
    <property type="match status" value="1"/>
</dbReference>
<dbReference type="InterPro" id="IPR059000">
    <property type="entry name" value="ATPase_P-type_domA"/>
</dbReference>
<comment type="similarity">
    <text evidence="2 12">Belongs to the cation transport ATPase (P-type) (TC 3.A.3) family. Type IB subfamily.</text>
</comment>
<feature type="transmembrane region" description="Helical" evidence="12">
    <location>
        <begin position="204"/>
        <end position="223"/>
    </location>
</feature>
<dbReference type="InterPro" id="IPR023214">
    <property type="entry name" value="HAD_sf"/>
</dbReference>
<evidence type="ECO:0000256" key="2">
    <source>
        <dbReference type="ARBA" id="ARBA00006024"/>
    </source>
</evidence>
<keyword evidence="7" id="KW-1278">Translocase</keyword>
<dbReference type="SUPFAM" id="SSF56784">
    <property type="entry name" value="HAD-like"/>
    <property type="match status" value="1"/>
</dbReference>
<evidence type="ECO:0000256" key="8">
    <source>
        <dbReference type="ARBA" id="ARBA00022989"/>
    </source>
</evidence>
<dbReference type="PANTHER" id="PTHR43520">
    <property type="entry name" value="ATP7, ISOFORM B"/>
    <property type="match status" value="1"/>
</dbReference>
<dbReference type="SFLD" id="SFLDF00027">
    <property type="entry name" value="p-type_atpase"/>
    <property type="match status" value="1"/>
</dbReference>
<proteinExistence type="inferred from homology"/>
<evidence type="ECO:0000256" key="12">
    <source>
        <dbReference type="RuleBase" id="RU362081"/>
    </source>
</evidence>
<dbReference type="PANTHER" id="PTHR43520:SF8">
    <property type="entry name" value="P-TYPE CU(+) TRANSPORTER"/>
    <property type="match status" value="1"/>
</dbReference>
<evidence type="ECO:0000313" key="14">
    <source>
        <dbReference type="EMBL" id="ARP88697.1"/>
    </source>
</evidence>
<dbReference type="CDD" id="cd00371">
    <property type="entry name" value="HMA"/>
    <property type="match status" value="1"/>
</dbReference>
<dbReference type="SUPFAM" id="SSF81665">
    <property type="entry name" value="Calcium ATPase, transmembrane domain M"/>
    <property type="match status" value="1"/>
</dbReference>
<keyword evidence="6 12" id="KW-0067">ATP-binding</keyword>
<dbReference type="InterPro" id="IPR008250">
    <property type="entry name" value="ATPase_P-typ_transduc_dom_A_sf"/>
</dbReference>
<dbReference type="FunFam" id="2.70.150.10:FF:000002">
    <property type="entry name" value="Copper-transporting ATPase 1, putative"/>
    <property type="match status" value="1"/>
</dbReference>
<dbReference type="GO" id="GO:0005507">
    <property type="term" value="F:copper ion binding"/>
    <property type="evidence" value="ECO:0007669"/>
    <property type="project" value="TreeGrafter"/>
</dbReference>
<dbReference type="GO" id="GO:0016887">
    <property type="term" value="F:ATP hydrolysis activity"/>
    <property type="evidence" value="ECO:0007669"/>
    <property type="project" value="InterPro"/>
</dbReference>
<feature type="transmembrane region" description="Helical" evidence="12">
    <location>
        <begin position="712"/>
        <end position="731"/>
    </location>
</feature>
<dbReference type="GO" id="GO:0043682">
    <property type="term" value="F:P-type divalent copper transporter activity"/>
    <property type="evidence" value="ECO:0007669"/>
    <property type="project" value="UniProtKB-EC"/>
</dbReference>
<dbReference type="Gene3D" id="3.30.70.100">
    <property type="match status" value="1"/>
</dbReference>
<dbReference type="GO" id="GO:0055070">
    <property type="term" value="P:copper ion homeostasis"/>
    <property type="evidence" value="ECO:0007669"/>
    <property type="project" value="TreeGrafter"/>
</dbReference>
<dbReference type="Pfam" id="PF00122">
    <property type="entry name" value="E1-E2_ATPase"/>
    <property type="match status" value="1"/>
</dbReference>
<dbReference type="PROSITE" id="PS01047">
    <property type="entry name" value="HMA_1"/>
    <property type="match status" value="1"/>
</dbReference>
<dbReference type="NCBIfam" id="TIGR01511">
    <property type="entry name" value="ATPase-IB1_Cu"/>
    <property type="match status" value="1"/>
</dbReference>
<dbReference type="InterPro" id="IPR036412">
    <property type="entry name" value="HAD-like_sf"/>
</dbReference>
<dbReference type="CDD" id="cd02094">
    <property type="entry name" value="P-type_ATPase_Cu-like"/>
    <property type="match status" value="1"/>
</dbReference>
<evidence type="ECO:0000256" key="6">
    <source>
        <dbReference type="ARBA" id="ARBA00022840"/>
    </source>
</evidence>
<gene>
    <name evidence="14" type="ORF">CAL13_12755</name>
</gene>
<keyword evidence="5 12" id="KW-0547">Nucleotide-binding</keyword>
<evidence type="ECO:0000256" key="1">
    <source>
        <dbReference type="ARBA" id="ARBA00004127"/>
    </source>
</evidence>
<feature type="transmembrane region" description="Helical" evidence="12">
    <location>
        <begin position="138"/>
        <end position="155"/>
    </location>
</feature>